<dbReference type="GeneID" id="11500797"/>
<dbReference type="RefSeq" id="XP_003680673.1">
    <property type="nucleotide sequence ID" value="XM_003680625.1"/>
</dbReference>
<sequence>MGDLVAASLIAEDDEFARETILKTAKYVAENGASFEKKLRDDPRFSFVNPGNSHYELYERMLVDEQRSGTKNNEAFLQDKDTKPQEPYPFSFMSYAKKLTKRDLEIIKLSAAYCVVNEDIDYMEKMRNQFKEDELFGFLSPDHALNSTFIHFMNQYRKVKSGELGPPFFELRNEDFKYKILHRSFERAEFNEYSKELKNEKQRAMHMQKVQFAAFDWTQFKVVDKFIPLSSDDTDVPKPLDFNQLAVKRLGSAGGLDMFDKVHEQQQTSSKESEGKSRKRKVKAAGETRLKRRNIGSSMRNTSDIKYIECPISHKMVPEDKFDKHLQILLTDPHYKLEREKYEAKHKLSNLSSTEVFENVKRIARIASEKT</sequence>
<dbReference type="GO" id="GO:0003723">
    <property type="term" value="F:RNA binding"/>
    <property type="evidence" value="ECO:0007669"/>
    <property type="project" value="InterPro"/>
</dbReference>
<dbReference type="FunCoup" id="G8ZSH0">
    <property type="interactions" value="227"/>
</dbReference>
<evidence type="ECO:0000313" key="10">
    <source>
        <dbReference type="Proteomes" id="UP000005627"/>
    </source>
</evidence>
<accession>G8ZSH0</accession>
<keyword evidence="4" id="KW-0677">Repeat</keyword>
<keyword evidence="3" id="KW-0747">Spliceosome</keyword>
<proteinExistence type="predicted"/>
<dbReference type="Gene3D" id="1.10.10.790">
    <property type="entry name" value="Surp module"/>
    <property type="match status" value="2"/>
</dbReference>
<dbReference type="GO" id="GO:0071013">
    <property type="term" value="C:catalytic step 2 spliceosome"/>
    <property type="evidence" value="ECO:0007669"/>
    <property type="project" value="TreeGrafter"/>
</dbReference>
<dbReference type="GO" id="GO:0005686">
    <property type="term" value="C:U2 snRNP"/>
    <property type="evidence" value="ECO:0007669"/>
    <property type="project" value="TreeGrafter"/>
</dbReference>
<dbReference type="InParanoid" id="G8ZSH0"/>
<dbReference type="PANTHER" id="PTHR15316">
    <property type="entry name" value="SPLICEOSOME ASSOCIATED PROTEIN 114/SWAP SPLICING FACTOR-RELATED"/>
    <property type="match status" value="1"/>
</dbReference>
<dbReference type="PANTHER" id="PTHR15316:SF1">
    <property type="entry name" value="SPLICING FACTOR 3A SUBUNIT 1"/>
    <property type="match status" value="1"/>
</dbReference>
<dbReference type="SMART" id="SM00648">
    <property type="entry name" value="SWAP"/>
    <property type="match status" value="2"/>
</dbReference>
<dbReference type="Pfam" id="PF12230">
    <property type="entry name" value="PRP21_like_P"/>
    <property type="match status" value="1"/>
</dbReference>
<gene>
    <name evidence="9" type="primary">TDEL0C05730</name>
    <name evidence="9" type="ORF">TDEL_0C05730</name>
</gene>
<evidence type="ECO:0000256" key="7">
    <source>
        <dbReference type="SAM" id="MobiDB-lite"/>
    </source>
</evidence>
<dbReference type="GO" id="GO:0000381">
    <property type="term" value="P:regulation of alternative mRNA splicing, via spliceosome"/>
    <property type="evidence" value="ECO:0007669"/>
    <property type="project" value="TreeGrafter"/>
</dbReference>
<evidence type="ECO:0000259" key="8">
    <source>
        <dbReference type="PROSITE" id="PS50128"/>
    </source>
</evidence>
<dbReference type="GO" id="GO:0045292">
    <property type="term" value="P:mRNA cis splicing, via spliceosome"/>
    <property type="evidence" value="ECO:0007669"/>
    <property type="project" value="InterPro"/>
</dbReference>
<dbReference type="OrthoDB" id="447637at2759"/>
<feature type="region of interest" description="Disordered" evidence="7">
    <location>
        <begin position="263"/>
        <end position="294"/>
    </location>
</feature>
<dbReference type="PROSITE" id="PS50128">
    <property type="entry name" value="SURP"/>
    <property type="match status" value="2"/>
</dbReference>
<evidence type="ECO:0000256" key="4">
    <source>
        <dbReference type="ARBA" id="ARBA00022737"/>
    </source>
</evidence>
<reference evidence="9 10" key="1">
    <citation type="journal article" date="2011" name="Proc. Natl. Acad. Sci. U.S.A.">
        <title>Evolutionary erosion of yeast sex chromosomes by mating-type switching accidents.</title>
        <authorList>
            <person name="Gordon J.L."/>
            <person name="Armisen D."/>
            <person name="Proux-Wera E."/>
            <person name="Oheigeartaigh S.S."/>
            <person name="Byrne K.P."/>
            <person name="Wolfe K.H."/>
        </authorList>
    </citation>
    <scope>NUCLEOTIDE SEQUENCE [LARGE SCALE GENOMIC DNA]</scope>
    <source>
        <strain evidence="10">ATCC 10662 / CBS 1146 / NBRC 0425 / NCYC 2629 / NRRL Y-866</strain>
    </source>
</reference>
<comment type="subcellular location">
    <subcellularLocation>
        <location evidence="1">Nucleus</location>
    </subcellularLocation>
</comment>
<keyword evidence="10" id="KW-1185">Reference proteome</keyword>
<dbReference type="STRING" id="1076872.G8ZSH0"/>
<dbReference type="AlphaFoldDB" id="G8ZSH0"/>
<dbReference type="KEGG" id="tdl:TDEL_0C05730"/>
<dbReference type="InterPro" id="IPR035967">
    <property type="entry name" value="SWAP/Surp_sf"/>
</dbReference>
<evidence type="ECO:0000256" key="6">
    <source>
        <dbReference type="ARBA" id="ARBA00023242"/>
    </source>
</evidence>
<keyword evidence="5" id="KW-0508">mRNA splicing</keyword>
<dbReference type="InterPro" id="IPR000061">
    <property type="entry name" value="Surp"/>
</dbReference>
<evidence type="ECO:0000256" key="3">
    <source>
        <dbReference type="ARBA" id="ARBA00022728"/>
    </source>
</evidence>
<keyword evidence="6" id="KW-0539">Nucleus</keyword>
<protein>
    <recommendedName>
        <fullName evidence="8">SURP motif domain-containing protein</fullName>
    </recommendedName>
</protein>
<evidence type="ECO:0000256" key="2">
    <source>
        <dbReference type="ARBA" id="ARBA00022664"/>
    </source>
</evidence>
<dbReference type="EMBL" id="HE616744">
    <property type="protein sequence ID" value="CCE91462.1"/>
    <property type="molecule type" value="Genomic_DNA"/>
</dbReference>
<name>G8ZSH0_TORDE</name>
<keyword evidence="2" id="KW-0507">mRNA processing</keyword>
<evidence type="ECO:0000256" key="1">
    <source>
        <dbReference type="ARBA" id="ARBA00004123"/>
    </source>
</evidence>
<dbReference type="InterPro" id="IPR022030">
    <property type="entry name" value="SF3A1_dom"/>
</dbReference>
<evidence type="ECO:0000256" key="5">
    <source>
        <dbReference type="ARBA" id="ARBA00023187"/>
    </source>
</evidence>
<dbReference type="HOGENOM" id="CLU_013259_0_0_1"/>
<dbReference type="SUPFAM" id="SSF109905">
    <property type="entry name" value="Surp module (SWAP domain)"/>
    <property type="match status" value="2"/>
</dbReference>
<organism evidence="9 10">
    <name type="scientific">Torulaspora delbrueckii</name>
    <name type="common">Yeast</name>
    <name type="synonym">Candida colliculosa</name>
    <dbReference type="NCBI Taxonomy" id="4950"/>
    <lineage>
        <taxon>Eukaryota</taxon>
        <taxon>Fungi</taxon>
        <taxon>Dikarya</taxon>
        <taxon>Ascomycota</taxon>
        <taxon>Saccharomycotina</taxon>
        <taxon>Saccharomycetes</taxon>
        <taxon>Saccharomycetales</taxon>
        <taxon>Saccharomycetaceae</taxon>
        <taxon>Torulaspora</taxon>
    </lineage>
</organism>
<feature type="domain" description="SURP motif" evidence="8">
    <location>
        <begin position="20"/>
        <end position="58"/>
    </location>
</feature>
<evidence type="ECO:0000313" key="9">
    <source>
        <dbReference type="EMBL" id="CCE91462.1"/>
    </source>
</evidence>
<feature type="domain" description="SURP motif" evidence="8">
    <location>
        <begin position="106"/>
        <end position="149"/>
    </location>
</feature>
<dbReference type="InterPro" id="IPR045146">
    <property type="entry name" value="SF3A1"/>
</dbReference>
<dbReference type="Pfam" id="PF01805">
    <property type="entry name" value="Surp"/>
    <property type="match status" value="2"/>
</dbReference>
<dbReference type="eggNOG" id="KOG0007">
    <property type="taxonomic scope" value="Eukaryota"/>
</dbReference>
<dbReference type="Proteomes" id="UP000005627">
    <property type="component" value="Chromosome 3"/>
</dbReference>
<dbReference type="GO" id="GO:0071004">
    <property type="term" value="C:U2-type prespliceosome"/>
    <property type="evidence" value="ECO:0007669"/>
    <property type="project" value="TreeGrafter"/>
</dbReference>